<evidence type="ECO:0000313" key="2">
    <source>
        <dbReference type="Proteomes" id="UP000198723"/>
    </source>
</evidence>
<dbReference type="AlphaFoldDB" id="A0A1C3XVX1"/>
<organism evidence="1 2">
    <name type="scientific">Rhizobium aethiopicum</name>
    <dbReference type="NCBI Taxonomy" id="1138170"/>
    <lineage>
        <taxon>Bacteria</taxon>
        <taxon>Pseudomonadati</taxon>
        <taxon>Pseudomonadota</taxon>
        <taxon>Alphaproteobacteria</taxon>
        <taxon>Hyphomicrobiales</taxon>
        <taxon>Rhizobiaceae</taxon>
        <taxon>Rhizobium/Agrobacterium group</taxon>
        <taxon>Rhizobium</taxon>
    </lineage>
</organism>
<dbReference type="EMBL" id="FMAJ01000001">
    <property type="protein sequence ID" value="SCB56393.1"/>
    <property type="molecule type" value="Genomic_DNA"/>
</dbReference>
<protein>
    <submittedName>
        <fullName evidence="1">Uncharacterized protein</fullName>
    </submittedName>
</protein>
<accession>A0A1C3XVX1</accession>
<dbReference type="STRING" id="1138170.GA0061105_101221"/>
<name>A0A1C3XVX1_9HYPH</name>
<sequence length="63" mass="6780">MPRSTVSDLMAFLAVACELDFQTKAPGWFVLALALAVDQLAIADRSGRFRTTDSHAKSSLPAI</sequence>
<evidence type="ECO:0000313" key="1">
    <source>
        <dbReference type="EMBL" id="SCB56393.1"/>
    </source>
</evidence>
<dbReference type="Proteomes" id="UP000198723">
    <property type="component" value="Unassembled WGS sequence"/>
</dbReference>
<proteinExistence type="predicted"/>
<reference evidence="1 2" key="1">
    <citation type="submission" date="2016-08" db="EMBL/GenBank/DDBJ databases">
        <authorList>
            <person name="Seilhamer J.J."/>
        </authorList>
    </citation>
    <scope>NUCLEOTIDE SEQUENCE [LARGE SCALE GENOMIC DNA]</scope>
    <source>
        <strain evidence="1 2">HBR26</strain>
    </source>
</reference>
<gene>
    <name evidence="1" type="ORF">GA0061105_101221</name>
</gene>